<name>A0A7S1PP28_NEODS</name>
<sequence>MSVGEDGWPTDPRERLRRRLERFFLTNAPHEMLKVERLMSLGNAQEDEVMRQLYAKYGVNEFGEPMGADEADDDVEDRVAEFYEERVPADEVAALTRQALDYNLPSDTLLQLLHERYHGVKAVPNELRKRLKTVFRRVGEANPEDNVRRVMTLKRREELSEDDVIAAVADRFNVRLDGWPHSTAERVRLRLRLFFRHNDPARLPEVDDLANNIGDDSKAEKAFFARLFEEEYPGSDEFGPKDEPEVNESPHHSPASLSLGIAASHSLPLTAAPSPAAISEQQDMDDKGGAYMPGMTQVWPPPDVNTAESLYRSAFFEGLVRKYGGSQVEYAAPVEDPFARLARQFDDPHDYPPAEQHAVHLGAKARSKQTRTEATIWTTSEEDAYKKPKLGSFACSTLRHGALPLEENAVRKLATAPGRTLEACRDDRRRSAAAQRLTSQHLRSDGGRLDFIEQELGPAAVDNRAHHASSPRCKYTVAIPDGLLPTMQDIDRARVAAAASRGADRALPPRLAPREEPLWVADEQKHDARYPLSSRVPATPAVHRVDIGRRPPRNL</sequence>
<gene>
    <name evidence="2" type="ORF">NDES1114_LOCUS4222</name>
</gene>
<protein>
    <submittedName>
        <fullName evidence="2">Uncharacterized protein</fullName>
    </submittedName>
</protein>
<evidence type="ECO:0000256" key="1">
    <source>
        <dbReference type="SAM" id="MobiDB-lite"/>
    </source>
</evidence>
<organism evidence="2">
    <name type="scientific">Neobodo designis</name>
    <name type="common">Flagellated protozoan</name>
    <name type="synonym">Bodo designis</name>
    <dbReference type="NCBI Taxonomy" id="312471"/>
    <lineage>
        <taxon>Eukaryota</taxon>
        <taxon>Discoba</taxon>
        <taxon>Euglenozoa</taxon>
        <taxon>Kinetoplastea</taxon>
        <taxon>Metakinetoplastina</taxon>
        <taxon>Neobodonida</taxon>
        <taxon>Neobodo</taxon>
    </lineage>
</organism>
<dbReference type="EMBL" id="HBGF01006197">
    <property type="protein sequence ID" value="CAD9095482.1"/>
    <property type="molecule type" value="Transcribed_RNA"/>
</dbReference>
<feature type="region of interest" description="Disordered" evidence="1">
    <location>
        <begin position="234"/>
        <end position="256"/>
    </location>
</feature>
<dbReference type="AlphaFoldDB" id="A0A7S1PP28"/>
<evidence type="ECO:0000313" key="2">
    <source>
        <dbReference type="EMBL" id="CAD9095482.1"/>
    </source>
</evidence>
<proteinExistence type="predicted"/>
<reference evidence="2" key="1">
    <citation type="submission" date="2021-01" db="EMBL/GenBank/DDBJ databases">
        <authorList>
            <person name="Corre E."/>
            <person name="Pelletier E."/>
            <person name="Niang G."/>
            <person name="Scheremetjew M."/>
            <person name="Finn R."/>
            <person name="Kale V."/>
            <person name="Holt S."/>
            <person name="Cochrane G."/>
            <person name="Meng A."/>
            <person name="Brown T."/>
            <person name="Cohen L."/>
        </authorList>
    </citation>
    <scope>NUCLEOTIDE SEQUENCE</scope>
    <source>
        <strain evidence="2">CCAP 1951/1</strain>
    </source>
</reference>
<feature type="compositionally biased region" description="Basic and acidic residues" evidence="1">
    <location>
        <begin position="238"/>
        <end position="251"/>
    </location>
</feature>
<accession>A0A7S1PP28</accession>